<dbReference type="RefSeq" id="WP_100668338.1">
    <property type="nucleotide sequence ID" value="NZ_CP024955.1"/>
</dbReference>
<sequence length="316" mass="33624">MEGLVAGIDVGGTRIKAGLVFWDGTVVARGQWPTEARRGPEWVMRRLGREVRALAVQAGVEWRDVVGVGAAWPAFLDLESGWMEEAVNLHWKNVPIRDLMERELGKPVVLDNDGNAAALGETWIGAGKGAASVLCVTVGTGIGGGIVWEGRVYRGALAMAGEIGHLPMKPDGEPCTCGSRGCLETLASATALVRESRRRGLIGPSGSLTVEDIFVLVRQGDERASEVIREATFWLGRGLAAAADLLSPDVIVVGGGVAKAGDLWFVPLDEAFRSWVLPRVARYCRLSPAFLGEDAGILGAAKLAWQSFTEAREAPS</sequence>
<dbReference type="InterPro" id="IPR000600">
    <property type="entry name" value="ROK"/>
</dbReference>
<name>A0A2K8N8B1_9BACL</name>
<reference evidence="3" key="1">
    <citation type="submission" date="2017-11" db="EMBL/GenBank/DDBJ databases">
        <title>Complete Genome Sequence of Kyrpidia sp. Strain EA-1, a thermophilic, hydrogen-oxidizing Bacterium, isolated from the Azores.</title>
        <authorList>
            <person name="Reiner J.E."/>
            <person name="Lapp C.J."/>
            <person name="Bunk B."/>
            <person name="Gescher J."/>
        </authorList>
    </citation>
    <scope>NUCLEOTIDE SEQUENCE [LARGE SCALE GENOMIC DNA]</scope>
    <source>
        <strain evidence="3">EA-1</strain>
    </source>
</reference>
<dbReference type="InterPro" id="IPR043129">
    <property type="entry name" value="ATPase_NBD"/>
</dbReference>
<dbReference type="PANTHER" id="PTHR18964:SF149">
    <property type="entry name" value="BIFUNCTIONAL UDP-N-ACETYLGLUCOSAMINE 2-EPIMERASE_N-ACETYLMANNOSAMINE KINASE"/>
    <property type="match status" value="1"/>
</dbReference>
<comment type="similarity">
    <text evidence="1">Belongs to the ROK (NagC/XylR) family.</text>
</comment>
<proteinExistence type="inferred from homology"/>
<dbReference type="Proteomes" id="UP000231932">
    <property type="component" value="Chromosome"/>
</dbReference>
<dbReference type="Pfam" id="PF00480">
    <property type="entry name" value="ROK"/>
    <property type="match status" value="1"/>
</dbReference>
<accession>A0A2K8N8B1</accession>
<evidence type="ECO:0000256" key="1">
    <source>
        <dbReference type="ARBA" id="ARBA00006479"/>
    </source>
</evidence>
<evidence type="ECO:0000313" key="3">
    <source>
        <dbReference type="Proteomes" id="UP000231932"/>
    </source>
</evidence>
<dbReference type="Gene3D" id="3.30.420.40">
    <property type="match status" value="2"/>
</dbReference>
<dbReference type="InterPro" id="IPR049874">
    <property type="entry name" value="ROK_cs"/>
</dbReference>
<dbReference type="AlphaFoldDB" id="A0A2K8N8B1"/>
<dbReference type="OrthoDB" id="9810372at2"/>
<protein>
    <submittedName>
        <fullName evidence="2">Sugar kinase</fullName>
    </submittedName>
</protein>
<keyword evidence="2" id="KW-0808">Transferase</keyword>
<dbReference type="PROSITE" id="PS01125">
    <property type="entry name" value="ROK"/>
    <property type="match status" value="1"/>
</dbReference>
<dbReference type="GO" id="GO:0016301">
    <property type="term" value="F:kinase activity"/>
    <property type="evidence" value="ECO:0007669"/>
    <property type="project" value="UniProtKB-KW"/>
</dbReference>
<dbReference type="PANTHER" id="PTHR18964">
    <property type="entry name" value="ROK (REPRESSOR, ORF, KINASE) FAMILY"/>
    <property type="match status" value="1"/>
</dbReference>
<dbReference type="SUPFAM" id="SSF53067">
    <property type="entry name" value="Actin-like ATPase domain"/>
    <property type="match status" value="1"/>
</dbReference>
<dbReference type="EMBL" id="CP024955">
    <property type="protein sequence ID" value="ATY85571.1"/>
    <property type="molecule type" value="Genomic_DNA"/>
</dbReference>
<gene>
    <name evidence="2" type="ORF">CVV65_12065</name>
</gene>
<keyword evidence="3" id="KW-1185">Reference proteome</keyword>
<evidence type="ECO:0000313" key="2">
    <source>
        <dbReference type="EMBL" id="ATY85571.1"/>
    </source>
</evidence>
<keyword evidence="2" id="KW-0418">Kinase</keyword>
<dbReference type="KEGG" id="kyr:CVV65_12065"/>
<organism evidence="2 3">
    <name type="scientific">Kyrpidia spormannii</name>
    <dbReference type="NCBI Taxonomy" id="2055160"/>
    <lineage>
        <taxon>Bacteria</taxon>
        <taxon>Bacillati</taxon>
        <taxon>Bacillota</taxon>
        <taxon>Bacilli</taxon>
        <taxon>Bacillales</taxon>
        <taxon>Alicyclobacillaceae</taxon>
        <taxon>Kyrpidia</taxon>
    </lineage>
</organism>